<keyword evidence="2" id="KW-1133">Transmembrane helix</keyword>
<accession>A0A7J6J8B0</accession>
<feature type="compositionally biased region" description="Pro residues" evidence="1">
    <location>
        <begin position="296"/>
        <end position="310"/>
    </location>
</feature>
<feature type="compositionally biased region" description="Low complexity" evidence="1">
    <location>
        <begin position="248"/>
        <end position="262"/>
    </location>
</feature>
<keyword evidence="2" id="KW-0812">Transmembrane</keyword>
<keyword evidence="2" id="KW-0472">Membrane</keyword>
<dbReference type="OrthoDB" id="5235700at2759"/>
<protein>
    <submittedName>
        <fullName evidence="3">Uncharacterized protein</fullName>
    </submittedName>
</protein>
<name>A0A7J6J8B0_COLFN</name>
<dbReference type="Proteomes" id="UP000011096">
    <property type="component" value="Unassembled WGS sequence"/>
</dbReference>
<gene>
    <name evidence="3" type="ORF">CGGC5_v006632</name>
</gene>
<reference evidence="3 4" key="2">
    <citation type="submission" date="2020-04" db="EMBL/GenBank/DDBJ databases">
        <title>Genome sequencing and assembly of multiple isolates from the Colletotrichum gloeosporioides species complex.</title>
        <authorList>
            <person name="Gan P."/>
            <person name="Shirasu K."/>
        </authorList>
    </citation>
    <scope>NUCLEOTIDE SEQUENCE [LARGE SCALE GENOMIC DNA]</scope>
    <source>
        <strain evidence="3 4">Nara gc5</strain>
    </source>
</reference>
<comment type="caution">
    <text evidence="3">The sequence shown here is derived from an EMBL/GenBank/DDBJ whole genome shotgun (WGS) entry which is preliminary data.</text>
</comment>
<feature type="region of interest" description="Disordered" evidence="1">
    <location>
        <begin position="248"/>
        <end position="311"/>
    </location>
</feature>
<evidence type="ECO:0000313" key="3">
    <source>
        <dbReference type="EMBL" id="KAF4486091.1"/>
    </source>
</evidence>
<evidence type="ECO:0000256" key="1">
    <source>
        <dbReference type="SAM" id="MobiDB-lite"/>
    </source>
</evidence>
<feature type="compositionally biased region" description="Basic and acidic residues" evidence="1">
    <location>
        <begin position="148"/>
        <end position="164"/>
    </location>
</feature>
<evidence type="ECO:0000256" key="2">
    <source>
        <dbReference type="SAM" id="Phobius"/>
    </source>
</evidence>
<proteinExistence type="predicted"/>
<evidence type="ECO:0000313" key="4">
    <source>
        <dbReference type="Proteomes" id="UP000011096"/>
    </source>
</evidence>
<feature type="transmembrane region" description="Helical" evidence="2">
    <location>
        <begin position="44"/>
        <end position="69"/>
    </location>
</feature>
<sequence>MSIYMIHLWNFGSRFVNPATLSPLLSFLRLFPTRLPPLSTISSYHLFSASHICAGLAILGLLAIFRLVVHAMSKSKSGNGNTSQAHRDGQVDDDLSHLVNQQSLHHHFFHDRIWPMEEKSRGVSSNTATAEDGFSRKTGLFSSFSTENAKDAGAGKDNEGRERTPSPGSMFGPGKLSGLTSTRLMMSRPPPPPPLTPPELSPSVFTYDDRRRSFTGFTSELDASFFEQPNPDYMSSTETETETEMATTTATQNIQTTRSSPTPRRRSYTKTLPIGIPATTTGSASDGHGTVFSPSSYPPTSPLLPGPPPIHGEILEDGTFREIKVQGEIISMLDGSGAGWKRHTRVYGGGACLACAASCDDGHHGGFYGENVLPEERRY</sequence>
<dbReference type="EMBL" id="ANPB02000003">
    <property type="protein sequence ID" value="KAF4486091.1"/>
    <property type="molecule type" value="Genomic_DNA"/>
</dbReference>
<keyword evidence="4" id="KW-1185">Reference proteome</keyword>
<feature type="compositionally biased region" description="Pro residues" evidence="1">
    <location>
        <begin position="188"/>
        <end position="200"/>
    </location>
</feature>
<dbReference type="InParanoid" id="A0A7J6J8B0"/>
<feature type="transmembrane region" description="Helical" evidence="2">
    <location>
        <begin position="12"/>
        <end position="32"/>
    </location>
</feature>
<dbReference type="AlphaFoldDB" id="A0A7J6J8B0"/>
<organism evidence="3 4">
    <name type="scientific">Colletotrichum fructicola (strain Nara gc5)</name>
    <name type="common">Anthracnose fungus</name>
    <name type="synonym">Colletotrichum gloeosporioides (strain Nara gc5)</name>
    <dbReference type="NCBI Taxonomy" id="1213859"/>
    <lineage>
        <taxon>Eukaryota</taxon>
        <taxon>Fungi</taxon>
        <taxon>Dikarya</taxon>
        <taxon>Ascomycota</taxon>
        <taxon>Pezizomycotina</taxon>
        <taxon>Sordariomycetes</taxon>
        <taxon>Hypocreomycetidae</taxon>
        <taxon>Glomerellales</taxon>
        <taxon>Glomerellaceae</taxon>
        <taxon>Colletotrichum</taxon>
        <taxon>Colletotrichum gloeosporioides species complex</taxon>
    </lineage>
</organism>
<feature type="region of interest" description="Disordered" evidence="1">
    <location>
        <begin position="145"/>
        <end position="201"/>
    </location>
</feature>
<dbReference type="GeneID" id="43615458"/>
<reference evidence="3 4" key="1">
    <citation type="submission" date="2012-08" db="EMBL/GenBank/DDBJ databases">
        <authorList>
            <person name="Gan P.H.P."/>
            <person name="Ikeda K."/>
            <person name="Irieda H."/>
            <person name="Narusaka M."/>
            <person name="O'Connell R.J."/>
            <person name="Narusaka Y."/>
            <person name="Takano Y."/>
            <person name="Kubo Y."/>
            <person name="Shirasu K."/>
        </authorList>
    </citation>
    <scope>NUCLEOTIDE SEQUENCE [LARGE SCALE GENOMIC DNA]</scope>
    <source>
        <strain evidence="3 4">Nara gc5</strain>
    </source>
</reference>
<dbReference type="RefSeq" id="XP_031889169.2">
    <property type="nucleotide sequence ID" value="XM_032031403.2"/>
</dbReference>